<dbReference type="RefSeq" id="WP_002468185.1">
    <property type="nucleotide sequence ID" value="NC_004461.1"/>
</dbReference>
<dbReference type="InterPro" id="IPR008589">
    <property type="entry name" value="MupG"/>
</dbReference>
<evidence type="ECO:0000313" key="4">
    <source>
        <dbReference type="Proteomes" id="UP000001411"/>
    </source>
</evidence>
<dbReference type="AlphaFoldDB" id="A0A0H2VJV1"/>
<feature type="domain" description="6-phospho-N-acetylmuramidase C-terminal" evidence="1">
    <location>
        <begin position="249"/>
        <end position="343"/>
    </location>
</feature>
<dbReference type="Pfam" id="PF19200">
    <property type="entry name" value="MupG_N"/>
    <property type="match status" value="1"/>
</dbReference>
<dbReference type="EMBL" id="AE015929">
    <property type="protein sequence ID" value="AAO05529.1"/>
    <property type="molecule type" value="Genomic_DNA"/>
</dbReference>
<dbReference type="GeneID" id="50018010"/>
<evidence type="ECO:0000313" key="3">
    <source>
        <dbReference type="EMBL" id="AAO05529.1"/>
    </source>
</evidence>
<dbReference type="OrthoDB" id="5809921at2"/>
<dbReference type="SUPFAM" id="SSF51445">
    <property type="entry name" value="(Trans)glycosidases"/>
    <property type="match status" value="1"/>
</dbReference>
<evidence type="ECO:0000259" key="1">
    <source>
        <dbReference type="Pfam" id="PF05913"/>
    </source>
</evidence>
<protein>
    <recommendedName>
        <fullName evidence="5">DUF871 domain-containing protein</fullName>
    </recommendedName>
</protein>
<dbReference type="InterPro" id="IPR013785">
    <property type="entry name" value="Aldolase_TIM"/>
</dbReference>
<dbReference type="InterPro" id="IPR043894">
    <property type="entry name" value="MupG_C"/>
</dbReference>
<reference evidence="3 4" key="1">
    <citation type="journal article" date="2003" name="Mol. Microbiol.">
        <title>Genome-based analysis of virulence genes in a non-biofilm-forming Staphylococcus epidermidis strain (ATCC 12228).</title>
        <authorList>
            <person name="Zhang Y.Q."/>
            <person name="Ren S.X."/>
            <person name="Li H.L."/>
            <person name="Wang Y.X."/>
            <person name="Fu G."/>
            <person name="Yang J."/>
            <person name="Qin Z.Q."/>
            <person name="Miao Y.G."/>
            <person name="Wang W.Y."/>
            <person name="Chen R.S."/>
            <person name="Shen Y."/>
            <person name="Chen Z."/>
            <person name="Yuan Z.H."/>
            <person name="Zhao G.P."/>
            <person name="Qu D."/>
            <person name="Danchin A."/>
            <person name="Wen Y.M."/>
        </authorList>
    </citation>
    <scope>NUCLEOTIDE SEQUENCE [LARGE SCALE GENOMIC DNA]</scope>
    <source>
        <strain evidence="4">ATCC 12228 / FDA PCI 1200</strain>
    </source>
</reference>
<dbReference type="Gene3D" id="3.20.20.70">
    <property type="entry name" value="Aldolase class I"/>
    <property type="match status" value="1"/>
</dbReference>
<dbReference type="PATRIC" id="fig|176280.10.peg.1845"/>
<evidence type="ECO:0008006" key="5">
    <source>
        <dbReference type="Google" id="ProtNLM"/>
    </source>
</evidence>
<dbReference type="Pfam" id="PF05913">
    <property type="entry name" value="MupG_C"/>
    <property type="match status" value="1"/>
</dbReference>
<sequence>MLGFSVYLGQNLDRDYILNMADLGYDVVFTSLQIPEEDKKNQMAYLGDLCQLLSAYQITYIIDVTPSLLNQTIYSYLNQLPHGDFYIRIDNQLNIDLIKDIISHGFKCCLNASTLTDSMLAHIYCTDFNNQLLYCHNYYPRPDTGLSISFIEEKNQLIRKYDAHAKICAFIPGTQKRGPLFKGLPTVEKHRFEHPLIAAQDLQLTGISDIIISDTLLSHIYAEQLSNMWLYRHFILHLDQLDSSFTSQVLKIHTSRLDSPEHVIRSQYSRTDNQQTVPMIGSAHRDQGDITIDNHLNGRYEGEIQVIKAPMPGHSHINCIGHVCDKDVPLLSLIQPGDTFKFVYTKENNK</sequence>
<dbReference type="Proteomes" id="UP000001411">
    <property type="component" value="Chromosome"/>
</dbReference>
<dbReference type="PANTHER" id="PTHR38435:SF2">
    <property type="entry name" value="DUF871 DOMAIN-CONTAINING PROTEIN"/>
    <property type="match status" value="1"/>
</dbReference>
<feature type="domain" description="6-phospho-N-acetylmuramidase N-terminal" evidence="2">
    <location>
        <begin position="2"/>
        <end position="227"/>
    </location>
</feature>
<dbReference type="InterPro" id="IPR017853">
    <property type="entry name" value="GH"/>
</dbReference>
<dbReference type="InterPro" id="IPR043797">
    <property type="entry name" value="MupG_N"/>
</dbReference>
<proteinExistence type="predicted"/>
<dbReference type="KEGG" id="sep:SE_1888"/>
<dbReference type="HOGENOM" id="CLU_065324_0_0_9"/>
<evidence type="ECO:0000259" key="2">
    <source>
        <dbReference type="Pfam" id="PF19200"/>
    </source>
</evidence>
<organism evidence="3 4">
    <name type="scientific">Staphylococcus epidermidis (strain ATCC 12228 / FDA PCI 1200)</name>
    <dbReference type="NCBI Taxonomy" id="176280"/>
    <lineage>
        <taxon>Bacteria</taxon>
        <taxon>Bacillati</taxon>
        <taxon>Bacillota</taxon>
        <taxon>Bacilli</taxon>
        <taxon>Bacillales</taxon>
        <taxon>Staphylococcaceae</taxon>
        <taxon>Staphylococcus</taxon>
    </lineage>
</organism>
<dbReference type="InterPro" id="IPR029000">
    <property type="entry name" value="Cyclophilin-like_dom_sf"/>
</dbReference>
<name>A0A0H2VJV1_STAES</name>
<dbReference type="PANTHER" id="PTHR38435">
    <property type="match status" value="1"/>
</dbReference>
<accession>A0A0H2VJV1</accession>
<dbReference type="Gene3D" id="2.40.100.10">
    <property type="entry name" value="Cyclophilin-like"/>
    <property type="match status" value="1"/>
</dbReference>
<dbReference type="SUPFAM" id="SSF50891">
    <property type="entry name" value="Cyclophilin-like"/>
    <property type="match status" value="1"/>
</dbReference>
<gene>
    <name evidence="3" type="ordered locus">SE_1888</name>
</gene>
<dbReference type="eggNOG" id="COG3589">
    <property type="taxonomic scope" value="Bacteria"/>
</dbReference>